<comment type="pathway">
    <text evidence="1">Glycan metabolism; pectin biosynthesis.</text>
</comment>
<evidence type="ECO:0000256" key="1">
    <source>
        <dbReference type="ARBA" id="ARBA00004877"/>
    </source>
</evidence>
<dbReference type="GO" id="GO:0016757">
    <property type="term" value="F:glycosyltransferase activity"/>
    <property type="evidence" value="ECO:0007669"/>
    <property type="project" value="UniProtKB-KW"/>
</dbReference>
<keyword evidence="3 4" id="KW-0808">Transferase</keyword>
<evidence type="ECO:0000313" key="5">
    <source>
        <dbReference type="Proteomes" id="UP000265520"/>
    </source>
</evidence>
<sequence length="75" mass="8541">MEGRKVYTKGGRVDEGAAEAKEDISFRSLHTGPVSLLHWSGKGKPWLRLDSRNSCTVDHLCAPYDLYRLTSHYFE</sequence>
<gene>
    <name evidence="4" type="ORF">A2U01_0004104</name>
</gene>
<name>A0A392M847_9FABA</name>
<evidence type="ECO:0000313" key="4">
    <source>
        <dbReference type="EMBL" id="MCH83285.1"/>
    </source>
</evidence>
<evidence type="ECO:0000256" key="3">
    <source>
        <dbReference type="ARBA" id="ARBA00022679"/>
    </source>
</evidence>
<dbReference type="GO" id="GO:0005794">
    <property type="term" value="C:Golgi apparatus"/>
    <property type="evidence" value="ECO:0007669"/>
    <property type="project" value="TreeGrafter"/>
</dbReference>
<proteinExistence type="predicted"/>
<evidence type="ECO:0000256" key="2">
    <source>
        <dbReference type="ARBA" id="ARBA00022676"/>
    </source>
</evidence>
<protein>
    <submittedName>
        <fullName evidence="4">Galacturonosyltransferase-like 4-like</fullName>
    </submittedName>
</protein>
<keyword evidence="5" id="KW-1185">Reference proteome</keyword>
<dbReference type="SUPFAM" id="SSF53448">
    <property type="entry name" value="Nucleotide-diphospho-sugar transferases"/>
    <property type="match status" value="1"/>
</dbReference>
<dbReference type="Proteomes" id="UP000265520">
    <property type="component" value="Unassembled WGS sequence"/>
</dbReference>
<dbReference type="AlphaFoldDB" id="A0A392M847"/>
<dbReference type="InterPro" id="IPR029044">
    <property type="entry name" value="Nucleotide-diphossugar_trans"/>
</dbReference>
<dbReference type="PANTHER" id="PTHR13778">
    <property type="entry name" value="GLYCOSYLTRANSFERASE 8 DOMAIN-CONTAINING PROTEIN"/>
    <property type="match status" value="1"/>
</dbReference>
<comment type="caution">
    <text evidence="4">The sequence shown here is derived from an EMBL/GenBank/DDBJ whole genome shotgun (WGS) entry which is preliminary data.</text>
</comment>
<accession>A0A392M847</accession>
<dbReference type="PANTHER" id="PTHR13778:SF5">
    <property type="entry name" value="HEXOSYLTRANSFERASE"/>
    <property type="match status" value="1"/>
</dbReference>
<organism evidence="4 5">
    <name type="scientific">Trifolium medium</name>
    <dbReference type="NCBI Taxonomy" id="97028"/>
    <lineage>
        <taxon>Eukaryota</taxon>
        <taxon>Viridiplantae</taxon>
        <taxon>Streptophyta</taxon>
        <taxon>Embryophyta</taxon>
        <taxon>Tracheophyta</taxon>
        <taxon>Spermatophyta</taxon>
        <taxon>Magnoliopsida</taxon>
        <taxon>eudicotyledons</taxon>
        <taxon>Gunneridae</taxon>
        <taxon>Pentapetalae</taxon>
        <taxon>rosids</taxon>
        <taxon>fabids</taxon>
        <taxon>Fabales</taxon>
        <taxon>Fabaceae</taxon>
        <taxon>Papilionoideae</taxon>
        <taxon>50 kb inversion clade</taxon>
        <taxon>NPAAA clade</taxon>
        <taxon>Hologalegina</taxon>
        <taxon>IRL clade</taxon>
        <taxon>Trifolieae</taxon>
        <taxon>Trifolium</taxon>
    </lineage>
</organism>
<dbReference type="EMBL" id="LXQA010004923">
    <property type="protein sequence ID" value="MCH83285.1"/>
    <property type="molecule type" value="Genomic_DNA"/>
</dbReference>
<reference evidence="4 5" key="1">
    <citation type="journal article" date="2018" name="Front. Plant Sci.">
        <title>Red Clover (Trifolium pratense) and Zigzag Clover (T. medium) - A Picture of Genomic Similarities and Differences.</title>
        <authorList>
            <person name="Dluhosova J."/>
            <person name="Istvanek J."/>
            <person name="Nedelnik J."/>
            <person name="Repkova J."/>
        </authorList>
    </citation>
    <scope>NUCLEOTIDE SEQUENCE [LARGE SCALE GENOMIC DNA]</scope>
    <source>
        <strain evidence="5">cv. 10/8</strain>
        <tissue evidence="4">Leaf</tissue>
    </source>
</reference>
<dbReference type="InterPro" id="IPR050748">
    <property type="entry name" value="Glycosyltrans_8_dom-fam"/>
</dbReference>
<keyword evidence="2" id="KW-0328">Glycosyltransferase</keyword>
<feature type="non-terminal residue" evidence="4">
    <location>
        <position position="75"/>
    </location>
</feature>